<dbReference type="AlphaFoldDB" id="A0A401U6B8"/>
<evidence type="ECO:0000259" key="2">
    <source>
        <dbReference type="Pfam" id="PF00582"/>
    </source>
</evidence>
<dbReference type="Proteomes" id="UP000288227">
    <property type="component" value="Unassembled WGS sequence"/>
</dbReference>
<dbReference type="SUPFAM" id="SSF52402">
    <property type="entry name" value="Adenine nucleotide alpha hydrolases-like"/>
    <property type="match status" value="2"/>
</dbReference>
<comment type="caution">
    <text evidence="3">The sequence shown here is derived from an EMBL/GenBank/DDBJ whole genome shotgun (WGS) entry which is preliminary data.</text>
</comment>
<dbReference type="OrthoDB" id="1522603at2"/>
<reference evidence="3 4" key="1">
    <citation type="submission" date="2018-11" db="EMBL/GenBank/DDBJ databases">
        <title>Chryseotalea sanarue gen. nov., sp., nov., a member of the family Cytophagaceae, isolated from a brackish lake in Hamamatsu Japan.</title>
        <authorList>
            <person name="Maejima Y."/>
            <person name="Iino T."/>
            <person name="Muraguchi Y."/>
            <person name="Fukuda K."/>
            <person name="Ohkuma M."/>
            <person name="Moriuchi R."/>
            <person name="Dohra H."/>
            <person name="Kimbara K."/>
            <person name="Shintani M."/>
        </authorList>
    </citation>
    <scope>NUCLEOTIDE SEQUENCE [LARGE SCALE GENOMIC DNA]</scope>
    <source>
        <strain evidence="3 4">Ys</strain>
    </source>
</reference>
<protein>
    <submittedName>
        <fullName evidence="3">Universal stress protein</fullName>
    </submittedName>
</protein>
<dbReference type="Gene3D" id="3.40.50.12370">
    <property type="match status" value="1"/>
</dbReference>
<sequence>MKNILVPTDFSDISMKAAETAVIIAKKLKASIQLLHITDLTPGWNQLPTEIKMSDPKQRKMLMTGEAKLLNFAQMPLFKGIKVRTYLEGDVPFEQIVQFPEAHQSDLIVMGAYGLGETKKPAIGSTAQRVLRFAPCPVLFVKKKYIPVPLKTIVFASSFDEAVRPIINTLVEFSNYFKGTVHLIYVNTKQDFKVDEVILKLIQQCLQVEGEIPFKLHITNAESKEAGIMRVAKSIQADVIALTTHWHRSKKTYALGIAETLLLKSDIPIMSFLLKK</sequence>
<dbReference type="RefSeq" id="WP_127121057.1">
    <property type="nucleotide sequence ID" value="NZ_BHXQ01000001.1"/>
</dbReference>
<dbReference type="InterPro" id="IPR006015">
    <property type="entry name" value="Universal_stress_UspA"/>
</dbReference>
<comment type="similarity">
    <text evidence="1">Belongs to the universal stress protein A family.</text>
</comment>
<dbReference type="InterPro" id="IPR006016">
    <property type="entry name" value="UspA"/>
</dbReference>
<evidence type="ECO:0000256" key="1">
    <source>
        <dbReference type="ARBA" id="ARBA00008791"/>
    </source>
</evidence>
<evidence type="ECO:0000313" key="3">
    <source>
        <dbReference type="EMBL" id="GCC50419.1"/>
    </source>
</evidence>
<proteinExistence type="inferred from homology"/>
<feature type="domain" description="UspA" evidence="2">
    <location>
        <begin position="1"/>
        <end position="142"/>
    </location>
</feature>
<organism evidence="3 4">
    <name type="scientific">Chryseotalea sanaruensis</name>
    <dbReference type="NCBI Taxonomy" id="2482724"/>
    <lineage>
        <taxon>Bacteria</taxon>
        <taxon>Pseudomonadati</taxon>
        <taxon>Bacteroidota</taxon>
        <taxon>Cytophagia</taxon>
        <taxon>Cytophagales</taxon>
        <taxon>Chryseotaleaceae</taxon>
        <taxon>Chryseotalea</taxon>
    </lineage>
</organism>
<dbReference type="Pfam" id="PF00582">
    <property type="entry name" value="Usp"/>
    <property type="match status" value="1"/>
</dbReference>
<keyword evidence="4" id="KW-1185">Reference proteome</keyword>
<dbReference type="EMBL" id="BHXQ01000001">
    <property type="protein sequence ID" value="GCC50419.1"/>
    <property type="molecule type" value="Genomic_DNA"/>
</dbReference>
<accession>A0A401U6B8</accession>
<name>A0A401U6B8_9BACT</name>
<dbReference type="PRINTS" id="PR01438">
    <property type="entry name" value="UNVRSLSTRESS"/>
</dbReference>
<evidence type="ECO:0000313" key="4">
    <source>
        <dbReference type="Proteomes" id="UP000288227"/>
    </source>
</evidence>
<dbReference type="PANTHER" id="PTHR46268">
    <property type="entry name" value="STRESS RESPONSE PROTEIN NHAX"/>
    <property type="match status" value="1"/>
</dbReference>
<dbReference type="PANTHER" id="PTHR46268:SF6">
    <property type="entry name" value="UNIVERSAL STRESS PROTEIN UP12"/>
    <property type="match status" value="1"/>
</dbReference>
<dbReference type="CDD" id="cd00293">
    <property type="entry name" value="USP-like"/>
    <property type="match status" value="1"/>
</dbReference>
<gene>
    <name evidence="3" type="ORF">SanaruYs_06340</name>
</gene>